<reference evidence="2" key="1">
    <citation type="journal article" date="2021" name="Nat. Commun.">
        <title>Genomic analyses provide insights into spinach domestication and the genetic basis of agronomic traits.</title>
        <authorList>
            <person name="Cai X."/>
            <person name="Sun X."/>
            <person name="Xu C."/>
            <person name="Sun H."/>
            <person name="Wang X."/>
            <person name="Ge C."/>
            <person name="Zhang Z."/>
            <person name="Wang Q."/>
            <person name="Fei Z."/>
            <person name="Jiao C."/>
            <person name="Wang Q."/>
        </authorList>
    </citation>
    <scope>NUCLEOTIDE SEQUENCE [LARGE SCALE GENOMIC DNA]</scope>
    <source>
        <strain evidence="2">cv. Varoflay</strain>
    </source>
</reference>
<keyword evidence="2" id="KW-1185">Reference proteome</keyword>
<evidence type="ECO:0000259" key="1">
    <source>
        <dbReference type="Pfam" id="PF13960"/>
    </source>
</evidence>
<dbReference type="InterPro" id="IPR025452">
    <property type="entry name" value="DUF4218"/>
</dbReference>
<name>A0ABM3QZ28_SPIOL</name>
<dbReference type="Proteomes" id="UP000813463">
    <property type="component" value="Chromosome 6"/>
</dbReference>
<proteinExistence type="predicted"/>
<gene>
    <name evidence="3" type="primary">LOC130463497</name>
</gene>
<evidence type="ECO:0000313" key="2">
    <source>
        <dbReference type="Proteomes" id="UP000813463"/>
    </source>
</evidence>
<organism evidence="2 3">
    <name type="scientific">Spinacia oleracea</name>
    <name type="common">Spinach</name>
    <dbReference type="NCBI Taxonomy" id="3562"/>
    <lineage>
        <taxon>Eukaryota</taxon>
        <taxon>Viridiplantae</taxon>
        <taxon>Streptophyta</taxon>
        <taxon>Embryophyta</taxon>
        <taxon>Tracheophyta</taxon>
        <taxon>Spermatophyta</taxon>
        <taxon>Magnoliopsida</taxon>
        <taxon>eudicotyledons</taxon>
        <taxon>Gunneridae</taxon>
        <taxon>Pentapetalae</taxon>
        <taxon>Caryophyllales</taxon>
        <taxon>Chenopodiaceae</taxon>
        <taxon>Chenopodioideae</taxon>
        <taxon>Anserineae</taxon>
        <taxon>Spinacia</taxon>
    </lineage>
</organism>
<feature type="domain" description="DUF4218" evidence="1">
    <location>
        <begin position="278"/>
        <end position="383"/>
    </location>
</feature>
<protein>
    <recommendedName>
        <fullName evidence="1">DUF4218 domain-containing protein</fullName>
    </recommendedName>
</protein>
<sequence>MSIVHSTWPVILINYNLPPWLLSKSEFLMLALLIPGPLSPDNDIDIYLQPLIKDLKDLWEFGLETYDASTNKRFDMHAALMSTVSDFPAYAMLSGWSTKGRKACPCCHYDTQSRWLDYSRKFSYRETRIFLDPAHPWRHDKRNFNGEIEERTAPLRLKGTEIEELLRDFPNEFGKKLKKKPDEEVLWRKLPILFNLPYWKHCTNRHNLDVMHIEKNIFDNIIGTLLDIPLKTKDHVSARRDLKVLKIMPELQPIGEGDDEEIPRSRFWLTLEKKRIWNKAINPRVLDNLHNEIVESLCQLETIFPPSFFNVMVHLPVHLVEEIRLGGPVCSRCMYSIERYLHELKDDVQNKAYPEGSMAEAYWAKECLRFCDRYINQSNTPSNIVKPSISQPFFPNIGRPTRGKGRTTKKNQDGFMIDHATWVQAHQYVLFNSSCEEIEEYISDHMTSTSSHRKRTWNSAQNHRKKFMDWFKEKVTYRLEQGDVVSDHVKWLSKGPSFVAKRYTGYSVNGYHFHTMKRDANSVSQTMELL</sequence>
<dbReference type="Pfam" id="PF02992">
    <property type="entry name" value="Transposase_21"/>
    <property type="match status" value="1"/>
</dbReference>
<dbReference type="InterPro" id="IPR004242">
    <property type="entry name" value="Transposase_21"/>
</dbReference>
<evidence type="ECO:0000313" key="3">
    <source>
        <dbReference type="RefSeq" id="XP_056688619.1"/>
    </source>
</evidence>
<accession>A0ABM3QZ28</accession>
<dbReference type="PANTHER" id="PTHR48258:SF8">
    <property type="entry name" value="DUF4216 DOMAIN-CONTAINING PROTEIN"/>
    <property type="match status" value="1"/>
</dbReference>
<reference evidence="3" key="2">
    <citation type="submission" date="2025-08" db="UniProtKB">
        <authorList>
            <consortium name="RefSeq"/>
        </authorList>
    </citation>
    <scope>IDENTIFICATION</scope>
    <source>
        <tissue evidence="3">Leaf</tissue>
    </source>
</reference>
<dbReference type="PANTHER" id="PTHR48258">
    <property type="entry name" value="DUF4218 DOMAIN-CONTAINING PROTEIN-RELATED"/>
    <property type="match status" value="1"/>
</dbReference>
<dbReference type="Pfam" id="PF13960">
    <property type="entry name" value="DUF4218"/>
    <property type="match status" value="1"/>
</dbReference>
<dbReference type="RefSeq" id="XP_056688619.1">
    <property type="nucleotide sequence ID" value="XM_056832641.1"/>
</dbReference>
<dbReference type="GeneID" id="130463497"/>